<comment type="caution">
    <text evidence="4">The sequence shown here is derived from an EMBL/GenBank/DDBJ whole genome shotgun (WGS) entry which is preliminary data.</text>
</comment>
<evidence type="ECO:0000259" key="3">
    <source>
        <dbReference type="Pfam" id="PF18962"/>
    </source>
</evidence>
<dbReference type="AlphaFoldDB" id="A0A135WHX0"/>
<dbReference type="Pfam" id="PF18962">
    <property type="entry name" value="Por_Secre_tail"/>
    <property type="match status" value="1"/>
</dbReference>
<evidence type="ECO:0000256" key="2">
    <source>
        <dbReference type="SAM" id="SignalP"/>
    </source>
</evidence>
<dbReference type="InterPro" id="IPR026444">
    <property type="entry name" value="Secre_tail"/>
</dbReference>
<dbReference type="RefSeq" id="WP_062647276.1">
    <property type="nucleotide sequence ID" value="NZ_LPUR01000001.1"/>
</dbReference>
<dbReference type="Proteomes" id="UP000070513">
    <property type="component" value="Unassembled WGS sequence"/>
</dbReference>
<dbReference type="OrthoDB" id="1288696at2"/>
<accession>A0A135WHX0</accession>
<name>A0A135WHX0_9FLAO</name>
<gene>
    <name evidence="4" type="ORF">AU378_01480</name>
</gene>
<evidence type="ECO:0000313" key="4">
    <source>
        <dbReference type="EMBL" id="KXH84460.1"/>
    </source>
</evidence>
<sequence>MKRNLLVCLALASAISTSAQLLESDNYNSYTIGNVATSTAGTVAGQGGMTVYNGAVTDFQIVNGDAAHGKYLQVTGGNDGAATSARYVFKSGLETAWAARTPGNNIVKGRAEIYTGTSTNQHASGIALFGADDGIVGVRYNSQTKLMTGLAYLDTGLNAAFYTITGISATVYPANTWVTVGYSYNKTTGEITYTIGNAAPLTLTVSGATTVADIDPEEFDVYSSPYRASATAPVNAGPTTFGIDNYSVHAGNNTTLATVENDARKSSIIAIGPNPTIDYLNILTEMKISNLEIFDMSGKKIPAQLEGNKVDVKNLNSGSYIVSFETKDGKTVEKFIKK</sequence>
<evidence type="ECO:0000256" key="1">
    <source>
        <dbReference type="ARBA" id="ARBA00022729"/>
    </source>
</evidence>
<feature type="domain" description="Secretion system C-terminal sorting" evidence="3">
    <location>
        <begin position="273"/>
        <end position="336"/>
    </location>
</feature>
<proteinExistence type="predicted"/>
<feature type="signal peptide" evidence="2">
    <location>
        <begin position="1"/>
        <end position="19"/>
    </location>
</feature>
<reference evidence="5" key="1">
    <citation type="submission" date="2015-12" db="EMBL/GenBank/DDBJ databases">
        <title>Genome sequence of a biocontrol rhizobacterium Chryseobacterium kwangjuense strain KJ1R5 isolated from pepper (Capsicum annuum L.).</title>
        <authorList>
            <person name="Jeong J.-J."/>
            <person name="Park H."/>
            <person name="Mannaa M."/>
            <person name="Sang M.K."/>
            <person name="Choi I.-G."/>
            <person name="Kim K.D."/>
        </authorList>
    </citation>
    <scope>NUCLEOTIDE SEQUENCE [LARGE SCALE GENOMIC DNA]</scope>
    <source>
        <strain evidence="5">KJ1R5</strain>
    </source>
</reference>
<keyword evidence="1 2" id="KW-0732">Signal</keyword>
<feature type="chain" id="PRO_5007468035" description="Secretion system C-terminal sorting domain-containing protein" evidence="2">
    <location>
        <begin position="20"/>
        <end position="338"/>
    </location>
</feature>
<dbReference type="NCBIfam" id="TIGR04183">
    <property type="entry name" value="Por_Secre_tail"/>
    <property type="match status" value="1"/>
</dbReference>
<evidence type="ECO:0000313" key="5">
    <source>
        <dbReference type="Proteomes" id="UP000070513"/>
    </source>
</evidence>
<organism evidence="4 5">
    <name type="scientific">Chryseobacterium kwangjuense</name>
    <dbReference type="NCBI Taxonomy" id="267125"/>
    <lineage>
        <taxon>Bacteria</taxon>
        <taxon>Pseudomonadati</taxon>
        <taxon>Bacteroidota</taxon>
        <taxon>Flavobacteriia</taxon>
        <taxon>Flavobacteriales</taxon>
        <taxon>Weeksellaceae</taxon>
        <taxon>Chryseobacterium group</taxon>
        <taxon>Chryseobacterium</taxon>
    </lineage>
</organism>
<dbReference type="EMBL" id="LPUR01000001">
    <property type="protein sequence ID" value="KXH84460.1"/>
    <property type="molecule type" value="Genomic_DNA"/>
</dbReference>
<protein>
    <recommendedName>
        <fullName evidence="3">Secretion system C-terminal sorting domain-containing protein</fullName>
    </recommendedName>
</protein>
<reference evidence="4 5" key="2">
    <citation type="journal article" date="2016" name="Genome Announc.">
        <title>Draft Genome Sequence of a Biocontrol Rhizobacterium, Chryseobacterium kwangjuense Strain KJ1R5, Isolated from Pepper (Capsicum annuum).</title>
        <authorList>
            <person name="Jeong J.J."/>
            <person name="Park H."/>
            <person name="Park B.H."/>
            <person name="Mannaa M."/>
            <person name="Sang M.K."/>
            <person name="Choi I.G."/>
            <person name="Kim K.D."/>
        </authorList>
    </citation>
    <scope>NUCLEOTIDE SEQUENCE [LARGE SCALE GENOMIC DNA]</scope>
    <source>
        <strain evidence="4 5">KJ1R5</strain>
    </source>
</reference>